<feature type="repeat" description="PPR" evidence="2">
    <location>
        <begin position="318"/>
        <end position="352"/>
    </location>
</feature>
<dbReference type="InParanoid" id="D8R830"/>
<evidence type="ECO:0000313" key="3">
    <source>
        <dbReference type="EMBL" id="EFJ31985.1"/>
    </source>
</evidence>
<feature type="non-terminal residue" evidence="3">
    <location>
        <position position="1"/>
    </location>
</feature>
<feature type="non-terminal residue" evidence="3">
    <location>
        <position position="560"/>
    </location>
</feature>
<dbReference type="InterPro" id="IPR011990">
    <property type="entry name" value="TPR-like_helical_dom_sf"/>
</dbReference>
<evidence type="ECO:0000256" key="1">
    <source>
        <dbReference type="ARBA" id="ARBA00022737"/>
    </source>
</evidence>
<dbReference type="Pfam" id="PF01535">
    <property type="entry name" value="PPR"/>
    <property type="match status" value="8"/>
</dbReference>
<keyword evidence="1" id="KW-0677">Repeat</keyword>
<dbReference type="InterPro" id="IPR046960">
    <property type="entry name" value="PPR_At4g14850-like_plant"/>
</dbReference>
<feature type="repeat" description="PPR" evidence="2">
    <location>
        <begin position="158"/>
        <end position="192"/>
    </location>
</feature>
<dbReference type="KEGG" id="smo:SELMODRAFT_31034"/>
<dbReference type="NCBIfam" id="TIGR00756">
    <property type="entry name" value="PPR"/>
    <property type="match status" value="1"/>
</dbReference>
<reference evidence="3 4" key="1">
    <citation type="journal article" date="2011" name="Science">
        <title>The Selaginella genome identifies genetic changes associated with the evolution of vascular plants.</title>
        <authorList>
            <person name="Banks J.A."/>
            <person name="Nishiyama T."/>
            <person name="Hasebe M."/>
            <person name="Bowman J.L."/>
            <person name="Gribskov M."/>
            <person name="dePamphilis C."/>
            <person name="Albert V.A."/>
            <person name="Aono N."/>
            <person name="Aoyama T."/>
            <person name="Ambrose B.A."/>
            <person name="Ashton N.W."/>
            <person name="Axtell M.J."/>
            <person name="Barker E."/>
            <person name="Barker M.S."/>
            <person name="Bennetzen J.L."/>
            <person name="Bonawitz N.D."/>
            <person name="Chapple C."/>
            <person name="Cheng C."/>
            <person name="Correa L.G."/>
            <person name="Dacre M."/>
            <person name="DeBarry J."/>
            <person name="Dreyer I."/>
            <person name="Elias M."/>
            <person name="Engstrom E.M."/>
            <person name="Estelle M."/>
            <person name="Feng L."/>
            <person name="Finet C."/>
            <person name="Floyd S.K."/>
            <person name="Frommer W.B."/>
            <person name="Fujita T."/>
            <person name="Gramzow L."/>
            <person name="Gutensohn M."/>
            <person name="Harholt J."/>
            <person name="Hattori M."/>
            <person name="Heyl A."/>
            <person name="Hirai T."/>
            <person name="Hiwatashi Y."/>
            <person name="Ishikawa M."/>
            <person name="Iwata M."/>
            <person name="Karol K.G."/>
            <person name="Koehler B."/>
            <person name="Kolukisaoglu U."/>
            <person name="Kubo M."/>
            <person name="Kurata T."/>
            <person name="Lalonde S."/>
            <person name="Li K."/>
            <person name="Li Y."/>
            <person name="Litt A."/>
            <person name="Lyons E."/>
            <person name="Manning G."/>
            <person name="Maruyama T."/>
            <person name="Michael T.P."/>
            <person name="Mikami K."/>
            <person name="Miyazaki S."/>
            <person name="Morinaga S."/>
            <person name="Murata T."/>
            <person name="Mueller-Roeber B."/>
            <person name="Nelson D.R."/>
            <person name="Obara M."/>
            <person name="Oguri Y."/>
            <person name="Olmstead R.G."/>
            <person name="Onodera N."/>
            <person name="Petersen B.L."/>
            <person name="Pils B."/>
            <person name="Prigge M."/>
            <person name="Rensing S.A."/>
            <person name="Riano-Pachon D.M."/>
            <person name="Roberts A.W."/>
            <person name="Sato Y."/>
            <person name="Scheller H.V."/>
            <person name="Schulz B."/>
            <person name="Schulz C."/>
            <person name="Shakirov E.V."/>
            <person name="Shibagaki N."/>
            <person name="Shinohara N."/>
            <person name="Shippen D.E."/>
            <person name="Soerensen I."/>
            <person name="Sotooka R."/>
            <person name="Sugimoto N."/>
            <person name="Sugita M."/>
            <person name="Sumikawa N."/>
            <person name="Tanurdzic M."/>
            <person name="Theissen G."/>
            <person name="Ulvskov P."/>
            <person name="Wakazuki S."/>
            <person name="Weng J.K."/>
            <person name="Willats W.W."/>
            <person name="Wipf D."/>
            <person name="Wolf P.G."/>
            <person name="Yang L."/>
            <person name="Zimmer A.D."/>
            <person name="Zhu Q."/>
            <person name="Mitros T."/>
            <person name="Hellsten U."/>
            <person name="Loque D."/>
            <person name="Otillar R."/>
            <person name="Salamov A."/>
            <person name="Schmutz J."/>
            <person name="Shapiro H."/>
            <person name="Lindquist E."/>
            <person name="Lucas S."/>
            <person name="Rokhsar D."/>
            <person name="Grigoriev I.V."/>
        </authorList>
    </citation>
    <scope>NUCLEOTIDE SEQUENCE [LARGE SCALE GENOMIC DNA]</scope>
</reference>
<dbReference type="GO" id="GO:0048731">
    <property type="term" value="P:system development"/>
    <property type="evidence" value="ECO:0007669"/>
    <property type="project" value="UniProtKB-ARBA"/>
</dbReference>
<feature type="repeat" description="PPR" evidence="2">
    <location>
        <begin position="222"/>
        <end position="256"/>
    </location>
</feature>
<dbReference type="InterPro" id="IPR002885">
    <property type="entry name" value="PPR_rpt"/>
</dbReference>
<name>D8R830_SELML</name>
<dbReference type="AlphaFoldDB" id="D8R830"/>
<evidence type="ECO:0000256" key="2">
    <source>
        <dbReference type="PROSITE-ProRule" id="PRU00708"/>
    </source>
</evidence>
<dbReference type="GO" id="GO:0003723">
    <property type="term" value="F:RNA binding"/>
    <property type="evidence" value="ECO:0007669"/>
    <property type="project" value="InterPro"/>
</dbReference>
<sequence length="560" mass="62015">FLSNLVLQMYGKCGSVEDAKVVFENTAARNSFSWTMLVTAYAQNGYAWDAYRLLELMPERNRDLVSWTAMLAAFCSNEDISAAKNHFDRMPKHSVVAWNELVKATITAGMIEEGRALFHRIPQPDSFSWTSAIASLAQRRHFAAAEELFAAMPEQLKDTVAHTAMLRALLSSGAIDRAKAVFDAMERRDGVAWATMLQGFAQRGRRFLEDAERVFLAMPCRNSFSYTTMVAGFCEADRIEQAQSLFWAMPERDVVAWTVLLAAIGRADHLPLSRVMELFDSMPERNVLSWNALLGACSRGERDLDCARSVFLAMPQRDRGSWNAVLAGHAQIGEMERALEIFQSMEEKDAASYTAMVAGFARASNLGPARELFDQTPHKDIVAWNTILAAFAQAGHLSQALEIFDNIPRPNLTSWNAIIAGFAHSHCGQSALQHFHSMLLHGIKADATTFSGVLRACSHTGLLEEASSYFVLLARDLGVRPGREQYQWMVDIVSRLGQLELAEELIKAMPFFPNDVAWGSLLTACGTQGDLERAKRISSHAVAADAKNSGRYVAFANVVA</sequence>
<dbReference type="PROSITE" id="PS51375">
    <property type="entry name" value="PPR"/>
    <property type="match status" value="7"/>
</dbReference>
<dbReference type="GO" id="GO:0009451">
    <property type="term" value="P:RNA modification"/>
    <property type="evidence" value="ECO:0007669"/>
    <property type="project" value="InterPro"/>
</dbReference>
<keyword evidence="4" id="KW-1185">Reference proteome</keyword>
<dbReference type="EMBL" id="GL377573">
    <property type="protein sequence ID" value="EFJ31985.1"/>
    <property type="molecule type" value="Genomic_DNA"/>
</dbReference>
<dbReference type="Pfam" id="PF13041">
    <property type="entry name" value="PPR_2"/>
    <property type="match status" value="1"/>
</dbReference>
<accession>D8R830</accession>
<dbReference type="PANTHER" id="PTHR47926">
    <property type="entry name" value="PENTATRICOPEPTIDE REPEAT-CONTAINING PROTEIN"/>
    <property type="match status" value="1"/>
</dbReference>
<feature type="repeat" description="PPR" evidence="2">
    <location>
        <begin position="446"/>
        <end position="481"/>
    </location>
</feature>
<feature type="repeat" description="PPR" evidence="2">
    <location>
        <begin position="30"/>
        <end position="60"/>
    </location>
</feature>
<evidence type="ECO:0008006" key="5">
    <source>
        <dbReference type="Google" id="ProtNLM"/>
    </source>
</evidence>
<gene>
    <name evidence="3" type="ORF">SELMODRAFT_31034</name>
</gene>
<dbReference type="Gene3D" id="1.25.40.10">
    <property type="entry name" value="Tetratricopeptide repeat domain"/>
    <property type="match status" value="4"/>
</dbReference>
<organism evidence="4">
    <name type="scientific">Selaginella moellendorffii</name>
    <name type="common">Spikemoss</name>
    <dbReference type="NCBI Taxonomy" id="88036"/>
    <lineage>
        <taxon>Eukaryota</taxon>
        <taxon>Viridiplantae</taxon>
        <taxon>Streptophyta</taxon>
        <taxon>Embryophyta</taxon>
        <taxon>Tracheophyta</taxon>
        <taxon>Lycopodiopsida</taxon>
        <taxon>Selaginellales</taxon>
        <taxon>Selaginellaceae</taxon>
        <taxon>Selaginella</taxon>
    </lineage>
</organism>
<dbReference type="Proteomes" id="UP000001514">
    <property type="component" value="Unassembled WGS sequence"/>
</dbReference>
<feature type="repeat" description="PPR" evidence="2">
    <location>
        <begin position="63"/>
        <end position="97"/>
    </location>
</feature>
<feature type="repeat" description="PPR" evidence="2">
    <location>
        <begin position="380"/>
        <end position="414"/>
    </location>
</feature>
<dbReference type="FunFam" id="1.25.40.10:FF:000158">
    <property type="entry name" value="pentatricopeptide repeat-containing protein At2g33680"/>
    <property type="match status" value="1"/>
</dbReference>
<dbReference type="Gramene" id="EFJ31985">
    <property type="protein sequence ID" value="EFJ31985"/>
    <property type="gene ID" value="SELMODRAFT_31034"/>
</dbReference>
<dbReference type="eggNOG" id="KOG4197">
    <property type="taxonomic scope" value="Eukaryota"/>
</dbReference>
<proteinExistence type="predicted"/>
<evidence type="ECO:0000313" key="4">
    <source>
        <dbReference type="Proteomes" id="UP000001514"/>
    </source>
</evidence>
<protein>
    <recommendedName>
        <fullName evidence="5">Pentacotripeptide-repeat region of PRORP domain-containing protein</fullName>
    </recommendedName>
</protein>
<dbReference type="PANTHER" id="PTHR47926:SF533">
    <property type="entry name" value="DYW DOMAIN-CONTAINING PROTEIN"/>
    <property type="match status" value="1"/>
</dbReference>
<dbReference type="HOGENOM" id="CLU_002706_30_5_1"/>